<evidence type="ECO:0000313" key="5">
    <source>
        <dbReference type="EMBL" id="RAK62102.1"/>
    </source>
</evidence>
<keyword evidence="4" id="KW-0732">Signal</keyword>
<evidence type="ECO:0008006" key="7">
    <source>
        <dbReference type="Google" id="ProtNLM"/>
    </source>
</evidence>
<dbReference type="PANTHER" id="PTHR10091">
    <property type="entry name" value="ALDOSE-1-EPIMERASE"/>
    <property type="match status" value="1"/>
</dbReference>
<comment type="subunit">
    <text evidence="2">Monomer.</text>
</comment>
<organism evidence="5 6">
    <name type="scientific">Hymenobacter edaphi</name>
    <dbReference type="NCBI Taxonomy" id="2211146"/>
    <lineage>
        <taxon>Bacteria</taxon>
        <taxon>Pseudomonadati</taxon>
        <taxon>Bacteroidota</taxon>
        <taxon>Cytophagia</taxon>
        <taxon>Cytophagales</taxon>
        <taxon>Hymenobacteraceae</taxon>
        <taxon>Hymenobacter</taxon>
    </lineage>
</organism>
<dbReference type="InterPro" id="IPR014718">
    <property type="entry name" value="GH-type_carb-bd"/>
</dbReference>
<keyword evidence="6" id="KW-1185">Reference proteome</keyword>
<dbReference type="GO" id="GO:0033499">
    <property type="term" value="P:galactose catabolic process via UDP-galactose, Leloir pathway"/>
    <property type="evidence" value="ECO:0007669"/>
    <property type="project" value="TreeGrafter"/>
</dbReference>
<feature type="chain" id="PRO_5016345412" description="Galactose-1-epimerase" evidence="4">
    <location>
        <begin position="20"/>
        <end position="184"/>
    </location>
</feature>
<protein>
    <recommendedName>
        <fullName evidence="7">Galactose-1-epimerase</fullName>
    </recommendedName>
</protein>
<evidence type="ECO:0000256" key="2">
    <source>
        <dbReference type="ARBA" id="ARBA00011245"/>
    </source>
</evidence>
<name>A0A328B3S6_9BACT</name>
<dbReference type="GO" id="GO:0006006">
    <property type="term" value="P:glucose metabolic process"/>
    <property type="evidence" value="ECO:0007669"/>
    <property type="project" value="TreeGrafter"/>
</dbReference>
<evidence type="ECO:0000256" key="3">
    <source>
        <dbReference type="ARBA" id="ARBA00022837"/>
    </source>
</evidence>
<dbReference type="Pfam" id="PF01263">
    <property type="entry name" value="Aldose_epim"/>
    <property type="match status" value="1"/>
</dbReference>
<dbReference type="Gene3D" id="2.70.98.10">
    <property type="match status" value="1"/>
</dbReference>
<evidence type="ECO:0000313" key="6">
    <source>
        <dbReference type="Proteomes" id="UP000248553"/>
    </source>
</evidence>
<evidence type="ECO:0000256" key="1">
    <source>
        <dbReference type="ARBA" id="ARBA00001913"/>
    </source>
</evidence>
<evidence type="ECO:0000256" key="4">
    <source>
        <dbReference type="SAM" id="SignalP"/>
    </source>
</evidence>
<feature type="non-terminal residue" evidence="5">
    <location>
        <position position="184"/>
    </location>
</feature>
<accession>A0A328B3S6</accession>
<dbReference type="PANTHER" id="PTHR10091:SF0">
    <property type="entry name" value="GALACTOSE MUTAROTASE"/>
    <property type="match status" value="1"/>
</dbReference>
<dbReference type="GO" id="GO:0030246">
    <property type="term" value="F:carbohydrate binding"/>
    <property type="evidence" value="ECO:0007669"/>
    <property type="project" value="InterPro"/>
</dbReference>
<comment type="cofactor">
    <cofactor evidence="1">
        <name>Ca(2+)</name>
        <dbReference type="ChEBI" id="CHEBI:29108"/>
    </cofactor>
</comment>
<dbReference type="EMBL" id="QHKM01000017">
    <property type="protein sequence ID" value="RAK62102.1"/>
    <property type="molecule type" value="Genomic_DNA"/>
</dbReference>
<reference evidence="6" key="1">
    <citation type="submission" date="2018-05" db="EMBL/GenBank/DDBJ databases">
        <authorList>
            <person name="Nie L."/>
        </authorList>
    </citation>
    <scope>NUCLEOTIDE SEQUENCE [LARGE SCALE GENOMIC DNA]</scope>
    <source>
        <strain evidence="6">NL</strain>
    </source>
</reference>
<gene>
    <name evidence="5" type="ORF">DLM85_24505</name>
</gene>
<dbReference type="AlphaFoldDB" id="A0A328B3S6"/>
<sequence length="184" mass="19073">MLTAFGASSLLLLASCNQAAPTEQATADAAQAAATDSTQAAAGAEAPKGVGFGRTADGQQAELYTLRNAHGVQVSITNYGGTITRLFVPDKAGKFGDIVLGFDSVAGYQSPAYRKAGPYFGALIGRYGNRIKAGKFTLNGKSYTLANNNGANHLHGGLKGFDKVLWQAEPGTSAEGPTLKLRYL</sequence>
<keyword evidence="3" id="KW-0106">Calcium</keyword>
<proteinExistence type="predicted"/>
<comment type="caution">
    <text evidence="5">The sequence shown here is derived from an EMBL/GenBank/DDBJ whole genome shotgun (WGS) entry which is preliminary data.</text>
</comment>
<dbReference type="GO" id="GO:0004034">
    <property type="term" value="F:aldose 1-epimerase activity"/>
    <property type="evidence" value="ECO:0007669"/>
    <property type="project" value="TreeGrafter"/>
</dbReference>
<dbReference type="SUPFAM" id="SSF74650">
    <property type="entry name" value="Galactose mutarotase-like"/>
    <property type="match status" value="1"/>
</dbReference>
<dbReference type="InterPro" id="IPR011013">
    <property type="entry name" value="Gal_mutarotase_sf_dom"/>
</dbReference>
<dbReference type="InterPro" id="IPR008183">
    <property type="entry name" value="Aldose_1/G6P_1-epimerase"/>
</dbReference>
<feature type="signal peptide" evidence="4">
    <location>
        <begin position="1"/>
        <end position="19"/>
    </location>
</feature>
<dbReference type="Proteomes" id="UP000248553">
    <property type="component" value="Unassembled WGS sequence"/>
</dbReference>